<reference evidence="2 3" key="1">
    <citation type="journal article" date="2024" name="Plant Biotechnol. J.">
        <title>Dendrobium thyrsiflorum genome and its molecular insights into genes involved in important horticultural traits.</title>
        <authorList>
            <person name="Chen B."/>
            <person name="Wang J.Y."/>
            <person name="Zheng P.J."/>
            <person name="Li K.L."/>
            <person name="Liang Y.M."/>
            <person name="Chen X.F."/>
            <person name="Zhang C."/>
            <person name="Zhao X."/>
            <person name="He X."/>
            <person name="Zhang G.Q."/>
            <person name="Liu Z.J."/>
            <person name="Xu Q."/>
        </authorList>
    </citation>
    <scope>NUCLEOTIDE SEQUENCE [LARGE SCALE GENOMIC DNA]</scope>
    <source>
        <strain evidence="2">GZMU011</strain>
    </source>
</reference>
<keyword evidence="3" id="KW-1185">Reference proteome</keyword>
<dbReference type="Proteomes" id="UP001552299">
    <property type="component" value="Unassembled WGS sequence"/>
</dbReference>
<accession>A0ABD0UL69</accession>
<gene>
    <name evidence="2" type="ORF">M5K25_019193</name>
</gene>
<protein>
    <submittedName>
        <fullName evidence="2">Uncharacterized protein</fullName>
    </submittedName>
</protein>
<sequence>MDGRFAALEDLMKKMLEDKQKPATSESTGGHGRGENPNPFRGRENPEVEVLEGEVGPLEPLSREEIYECTLACLLQIMADGKETIFIRYKSWIGKSYQSILDALAKSGVLYFVMS</sequence>
<evidence type="ECO:0000313" key="2">
    <source>
        <dbReference type="EMBL" id="KAL0911081.1"/>
    </source>
</evidence>
<dbReference type="EMBL" id="JANQDX010000015">
    <property type="protein sequence ID" value="KAL0911081.1"/>
    <property type="molecule type" value="Genomic_DNA"/>
</dbReference>
<organism evidence="2 3">
    <name type="scientific">Dendrobium thyrsiflorum</name>
    <name type="common">Pinecone-like raceme dendrobium</name>
    <name type="synonym">Orchid</name>
    <dbReference type="NCBI Taxonomy" id="117978"/>
    <lineage>
        <taxon>Eukaryota</taxon>
        <taxon>Viridiplantae</taxon>
        <taxon>Streptophyta</taxon>
        <taxon>Embryophyta</taxon>
        <taxon>Tracheophyta</taxon>
        <taxon>Spermatophyta</taxon>
        <taxon>Magnoliopsida</taxon>
        <taxon>Liliopsida</taxon>
        <taxon>Asparagales</taxon>
        <taxon>Orchidaceae</taxon>
        <taxon>Epidendroideae</taxon>
        <taxon>Malaxideae</taxon>
        <taxon>Dendrobiinae</taxon>
        <taxon>Dendrobium</taxon>
    </lineage>
</organism>
<proteinExistence type="predicted"/>
<evidence type="ECO:0000256" key="1">
    <source>
        <dbReference type="SAM" id="MobiDB-lite"/>
    </source>
</evidence>
<name>A0ABD0UL69_DENTH</name>
<feature type="region of interest" description="Disordered" evidence="1">
    <location>
        <begin position="16"/>
        <end position="55"/>
    </location>
</feature>
<evidence type="ECO:0000313" key="3">
    <source>
        <dbReference type="Proteomes" id="UP001552299"/>
    </source>
</evidence>
<comment type="caution">
    <text evidence="2">The sequence shown here is derived from an EMBL/GenBank/DDBJ whole genome shotgun (WGS) entry which is preliminary data.</text>
</comment>
<dbReference type="AlphaFoldDB" id="A0ABD0UL69"/>